<comment type="caution">
    <text evidence="3">The sequence shown here is derived from an EMBL/GenBank/DDBJ whole genome shotgun (WGS) entry which is preliminary data.</text>
</comment>
<reference evidence="3 4" key="1">
    <citation type="submission" date="2020-08" db="EMBL/GenBank/DDBJ databases">
        <title>Genomic Encyclopedia of Type Strains, Phase III (KMG-III): the genomes of soil and plant-associated and newly described type strains.</title>
        <authorList>
            <person name="Whitman W."/>
        </authorList>
    </citation>
    <scope>NUCLEOTIDE SEQUENCE [LARGE SCALE GENOMIC DNA]</scope>
    <source>
        <strain evidence="3 4">CECT 8897</strain>
    </source>
</reference>
<proteinExistence type="predicted"/>
<feature type="compositionally biased region" description="Polar residues" evidence="2">
    <location>
        <begin position="421"/>
        <end position="435"/>
    </location>
</feature>
<feature type="region of interest" description="Disordered" evidence="2">
    <location>
        <begin position="411"/>
        <end position="447"/>
    </location>
</feature>
<protein>
    <submittedName>
        <fullName evidence="3">Uncharacterized protein</fullName>
    </submittedName>
</protein>
<dbReference type="RefSeq" id="WP_183443641.1">
    <property type="nucleotide sequence ID" value="NZ_JACHXD010000022.1"/>
</dbReference>
<name>A0A7W5BF17_9BURK</name>
<sequence length="754" mass="80307">MRAHLEMPVTIGAPLAKTLIDAGAHISARRDVFAVSANDHVRSASAMLNRTLCLASSFNAGSSGLAIFAGQQTHAGHYSRSFDHDLVSSIKGTAKEAVQGLVVTDTAKKKSYPANLGQVPNASTLLLHKLGKSFTALSVGERSQAISAETSKLYDASLKYRSNTAKYVAGELRGLTMLQVGAYNDYPAVMVNFDARTLLSKDFIKTSKAPDAGRNSFTEFLMSHYLGLVNAEAAQMGLHTAMVERSSFGHAAPSAAATAGSFRLNLGMMPPVYAEAHVRALKKLEQELRTFQNSLDQRHDVVLDKINGLCNSKHEPGLRAANNILELAFTRVESTGKRLIYSAVRTLNTKNFIDSGSFHMHRGAAEVVTPGGPIHASLKALLDQVAVAEDQSVSTRIEDVPSYDIAAEDTAAAAGTTPAASQDTGATPAASQDTGATPAASQDAGAGRDALAAEYGQYLSDFRTNFKNIAGSARDDGTRTQMSKLALTLDPANADIARSLDLANQLLMIHTLEKMEALSPHTEGGYGSDSDVEIPDTQGVGMRGKKVITHNGMRSLIASTQSAVKILFPDATDAKPKSIAYDRPYYETEEVIGDEVKSVTASQEYATADIFIKDINACVNNGQGPTGQAPELAAQFPQAKAWIIDTTSATTKQMHDVLMQFKNAGMAEALYLVSSGLKNEQGGADRNNYGTVRLFCKTEGAGGQLSEILGAIGETDRGLAPFAHEYRRTMKAMGMAPTNHSIVMADVADTDMET</sequence>
<evidence type="ECO:0000256" key="2">
    <source>
        <dbReference type="SAM" id="MobiDB-lite"/>
    </source>
</evidence>
<dbReference type="EMBL" id="JACHXD010000022">
    <property type="protein sequence ID" value="MBB3121966.1"/>
    <property type="molecule type" value="Genomic_DNA"/>
</dbReference>
<evidence type="ECO:0000313" key="4">
    <source>
        <dbReference type="Proteomes" id="UP000541535"/>
    </source>
</evidence>
<organism evidence="3 4">
    <name type="scientific">Pseudoduganella violacea</name>
    <dbReference type="NCBI Taxonomy" id="1715466"/>
    <lineage>
        <taxon>Bacteria</taxon>
        <taxon>Pseudomonadati</taxon>
        <taxon>Pseudomonadota</taxon>
        <taxon>Betaproteobacteria</taxon>
        <taxon>Burkholderiales</taxon>
        <taxon>Oxalobacteraceae</taxon>
        <taxon>Telluria group</taxon>
        <taxon>Pseudoduganella</taxon>
    </lineage>
</organism>
<keyword evidence="4" id="KW-1185">Reference proteome</keyword>
<dbReference type="Proteomes" id="UP000541535">
    <property type="component" value="Unassembled WGS sequence"/>
</dbReference>
<keyword evidence="1" id="KW-0175">Coiled coil</keyword>
<feature type="coiled-coil region" evidence="1">
    <location>
        <begin position="274"/>
        <end position="301"/>
    </location>
</feature>
<feature type="compositionally biased region" description="Low complexity" evidence="2">
    <location>
        <begin position="411"/>
        <end position="420"/>
    </location>
</feature>
<dbReference type="AlphaFoldDB" id="A0A7W5BF17"/>
<gene>
    <name evidence="3" type="ORF">FHS03_005061</name>
</gene>
<evidence type="ECO:0000313" key="3">
    <source>
        <dbReference type="EMBL" id="MBB3121966.1"/>
    </source>
</evidence>
<evidence type="ECO:0000256" key="1">
    <source>
        <dbReference type="SAM" id="Coils"/>
    </source>
</evidence>
<accession>A0A7W5BF17</accession>